<evidence type="ECO:0000313" key="3">
    <source>
        <dbReference type="Proteomes" id="UP001454036"/>
    </source>
</evidence>
<protein>
    <submittedName>
        <fullName evidence="2">Uncharacterized protein</fullName>
    </submittedName>
</protein>
<comment type="caution">
    <text evidence="2">The sequence shown here is derived from an EMBL/GenBank/DDBJ whole genome shotgun (WGS) entry which is preliminary data.</text>
</comment>
<gene>
    <name evidence="2" type="ORF">LIER_30727</name>
</gene>
<evidence type="ECO:0000313" key="2">
    <source>
        <dbReference type="EMBL" id="GAA0183291.1"/>
    </source>
</evidence>
<name>A0AAV3RNN6_LITER</name>
<dbReference type="Proteomes" id="UP001454036">
    <property type="component" value="Unassembled WGS sequence"/>
</dbReference>
<reference evidence="2 3" key="1">
    <citation type="submission" date="2024-01" db="EMBL/GenBank/DDBJ databases">
        <title>The complete chloroplast genome sequence of Lithospermum erythrorhizon: insights into the phylogenetic relationship among Boraginaceae species and the maternal lineages of purple gromwells.</title>
        <authorList>
            <person name="Okada T."/>
            <person name="Watanabe K."/>
        </authorList>
    </citation>
    <scope>NUCLEOTIDE SEQUENCE [LARGE SCALE GENOMIC DNA]</scope>
</reference>
<feature type="region of interest" description="Disordered" evidence="1">
    <location>
        <begin position="1"/>
        <end position="53"/>
    </location>
</feature>
<sequence>MSQSSNNIDNFEFRQRNGANQEEASISEEMPLLQATSPINPGSATQGDGVANPMLAPWVPARLSGLKPETKV</sequence>
<feature type="compositionally biased region" description="Polar residues" evidence="1">
    <location>
        <begin position="34"/>
        <end position="46"/>
    </location>
</feature>
<accession>A0AAV3RNN6</accession>
<dbReference type="EMBL" id="BAABME010011135">
    <property type="protein sequence ID" value="GAA0183291.1"/>
    <property type="molecule type" value="Genomic_DNA"/>
</dbReference>
<organism evidence="2 3">
    <name type="scientific">Lithospermum erythrorhizon</name>
    <name type="common">Purple gromwell</name>
    <name type="synonym">Lithospermum officinale var. erythrorhizon</name>
    <dbReference type="NCBI Taxonomy" id="34254"/>
    <lineage>
        <taxon>Eukaryota</taxon>
        <taxon>Viridiplantae</taxon>
        <taxon>Streptophyta</taxon>
        <taxon>Embryophyta</taxon>
        <taxon>Tracheophyta</taxon>
        <taxon>Spermatophyta</taxon>
        <taxon>Magnoliopsida</taxon>
        <taxon>eudicotyledons</taxon>
        <taxon>Gunneridae</taxon>
        <taxon>Pentapetalae</taxon>
        <taxon>asterids</taxon>
        <taxon>lamiids</taxon>
        <taxon>Boraginales</taxon>
        <taxon>Boraginaceae</taxon>
        <taxon>Boraginoideae</taxon>
        <taxon>Lithospermeae</taxon>
        <taxon>Lithospermum</taxon>
    </lineage>
</organism>
<dbReference type="AlphaFoldDB" id="A0AAV3RNN6"/>
<evidence type="ECO:0000256" key="1">
    <source>
        <dbReference type="SAM" id="MobiDB-lite"/>
    </source>
</evidence>
<keyword evidence="3" id="KW-1185">Reference proteome</keyword>
<proteinExistence type="predicted"/>